<reference evidence="2 3" key="1">
    <citation type="submission" date="2015-06" db="EMBL/GenBank/DDBJ databases">
        <title>Investigation of pathophysiology for high-risk pregnancy and development of treatment modality based on it.</title>
        <authorList>
            <person name="Kim B.-C."/>
            <person name="Lim S."/>
        </authorList>
    </citation>
    <scope>NUCLEOTIDE SEQUENCE [LARGE SCALE GENOMIC DNA]</scope>
    <source>
        <strain evidence="2 3">AD1-86</strain>
    </source>
</reference>
<organism evidence="2 3">
    <name type="scientific">Dermabacter vaginalis</name>
    <dbReference type="NCBI Taxonomy" id="1630135"/>
    <lineage>
        <taxon>Bacteria</taxon>
        <taxon>Bacillati</taxon>
        <taxon>Actinomycetota</taxon>
        <taxon>Actinomycetes</taxon>
        <taxon>Micrococcales</taxon>
        <taxon>Dermabacteraceae</taxon>
        <taxon>Dermabacter</taxon>
    </lineage>
</organism>
<dbReference type="KEGG" id="dva:DAD186_19080"/>
<evidence type="ECO:0000256" key="1">
    <source>
        <dbReference type="SAM" id="Phobius"/>
    </source>
</evidence>
<evidence type="ECO:0000313" key="3">
    <source>
        <dbReference type="Proteomes" id="UP000092596"/>
    </source>
</evidence>
<dbReference type="AlphaFoldDB" id="A0A1B0ZKP9"/>
<keyword evidence="1" id="KW-1133">Transmembrane helix</keyword>
<proteinExistence type="predicted"/>
<evidence type="ECO:0000313" key="2">
    <source>
        <dbReference type="EMBL" id="ANP28458.1"/>
    </source>
</evidence>
<accession>A0A1B0ZKP9</accession>
<keyword evidence="1" id="KW-0812">Transmembrane</keyword>
<gene>
    <name evidence="2" type="ORF">DAD186_19080</name>
</gene>
<dbReference type="Proteomes" id="UP000092596">
    <property type="component" value="Chromosome"/>
</dbReference>
<feature type="transmembrane region" description="Helical" evidence="1">
    <location>
        <begin position="12"/>
        <end position="33"/>
    </location>
</feature>
<protein>
    <submittedName>
        <fullName evidence="2">Uncharacterized protein</fullName>
    </submittedName>
</protein>
<dbReference type="EMBL" id="CP012117">
    <property type="protein sequence ID" value="ANP28458.1"/>
    <property type="molecule type" value="Genomic_DNA"/>
</dbReference>
<keyword evidence="1" id="KW-0472">Membrane</keyword>
<dbReference type="RefSeq" id="WP_257737088.1">
    <property type="nucleotide sequence ID" value="NZ_CP012117.1"/>
</dbReference>
<dbReference type="STRING" id="1630135.DAD186_19080"/>
<sequence>MTARRSRDTRAAALLPGLLTFTYFVLVNVALVADIHYFSLAE</sequence>
<name>A0A1B0ZKP9_9MICO</name>